<keyword evidence="1" id="KW-0671">Queuosine biosynthesis</keyword>
<evidence type="ECO:0000313" key="3">
    <source>
        <dbReference type="Proteomes" id="UP000199046"/>
    </source>
</evidence>
<proteinExistence type="predicted"/>
<dbReference type="Proteomes" id="UP000199046">
    <property type="component" value="Unassembled WGS sequence"/>
</dbReference>
<dbReference type="InterPro" id="IPR014729">
    <property type="entry name" value="Rossmann-like_a/b/a_fold"/>
</dbReference>
<dbReference type="STRING" id="402385.SAMN05421848_0967"/>
<dbReference type="Gene3D" id="3.40.50.620">
    <property type="entry name" value="HUPs"/>
    <property type="match status" value="1"/>
</dbReference>
<name>A0A1I1I262_9GAMM</name>
<keyword evidence="3" id="KW-1185">Reference proteome</keyword>
<evidence type="ECO:0000256" key="1">
    <source>
        <dbReference type="ARBA" id="ARBA00022785"/>
    </source>
</evidence>
<evidence type="ECO:0000313" key="2">
    <source>
        <dbReference type="EMBL" id="SFC30529.1"/>
    </source>
</evidence>
<dbReference type="GO" id="GO:0008616">
    <property type="term" value="P:tRNA queuosine(34) biosynthetic process"/>
    <property type="evidence" value="ECO:0007669"/>
    <property type="project" value="UniProtKB-KW"/>
</dbReference>
<organism evidence="2 3">
    <name type="scientific">Kushneria avicenniae</name>
    <dbReference type="NCBI Taxonomy" id="402385"/>
    <lineage>
        <taxon>Bacteria</taxon>
        <taxon>Pseudomonadati</taxon>
        <taxon>Pseudomonadota</taxon>
        <taxon>Gammaproteobacteria</taxon>
        <taxon>Oceanospirillales</taxon>
        <taxon>Halomonadaceae</taxon>
        <taxon>Kushneria</taxon>
    </lineage>
</organism>
<dbReference type="RefSeq" id="WP_090131316.1">
    <property type="nucleotide sequence ID" value="NZ_FOLY01000002.1"/>
</dbReference>
<accession>A0A1I1I262</accession>
<dbReference type="Pfam" id="PF06508">
    <property type="entry name" value="QueC"/>
    <property type="match status" value="1"/>
</dbReference>
<dbReference type="AlphaFoldDB" id="A0A1I1I262"/>
<gene>
    <name evidence="2" type="ORF">SAMN05421848_0967</name>
</gene>
<dbReference type="InterPro" id="IPR018317">
    <property type="entry name" value="QueC"/>
</dbReference>
<sequence>MQSRIDVLWTGGWDSTYRVLSAATIEKRTVVPHYIVDLGRGSSLRELQAISEVRATLAGIDPKAAARIEPLRITPVTEIAEDTELSAAYHRLTQQAHLGSQYDWLARYASSKGINHLELSVHVDDKAYHFLEGRVVATGNGSWTFDDRAEGDEAIFRFFDFPLLQISKMQMKAEAERHGFIKALEKSWFCYSPIDQAPCGLCNPCRYTIEEGMEYRLPEKALRRHRTRHLRRLARAPRALWRRASAALSS</sequence>
<dbReference type="EMBL" id="FOLY01000002">
    <property type="protein sequence ID" value="SFC30529.1"/>
    <property type="molecule type" value="Genomic_DNA"/>
</dbReference>
<dbReference type="SUPFAM" id="SSF52402">
    <property type="entry name" value="Adenine nucleotide alpha hydrolases-like"/>
    <property type="match status" value="1"/>
</dbReference>
<protein>
    <submittedName>
        <fullName evidence="2">Queuosine biosynthesis protein QueC</fullName>
    </submittedName>
</protein>
<reference evidence="3" key="1">
    <citation type="submission" date="2016-10" db="EMBL/GenBank/DDBJ databases">
        <authorList>
            <person name="Varghese N."/>
            <person name="Submissions S."/>
        </authorList>
    </citation>
    <scope>NUCLEOTIDE SEQUENCE [LARGE SCALE GENOMIC DNA]</scope>
    <source>
        <strain evidence="3">DSM 23439</strain>
    </source>
</reference>